<dbReference type="Proteomes" id="UP000015106">
    <property type="component" value="Unassembled WGS sequence"/>
</dbReference>
<evidence type="ECO:0000313" key="2">
    <source>
        <dbReference type="EnsemblPlants" id="TuG1812S0000177100.01.T01"/>
    </source>
</evidence>
<proteinExistence type="predicted"/>
<accession>A0A8R7R9S0</accession>
<dbReference type="Gramene" id="TuG1812S0000177100.01.T01">
    <property type="protein sequence ID" value="TuG1812S0000177100.01.T01"/>
    <property type="gene ID" value="TuG1812S0000177100.01"/>
</dbReference>
<keyword evidence="3" id="KW-1185">Reference proteome</keyword>
<evidence type="ECO:0000313" key="3">
    <source>
        <dbReference type="Proteomes" id="UP000015106"/>
    </source>
</evidence>
<reference evidence="3" key="1">
    <citation type="journal article" date="2013" name="Nature">
        <title>Draft genome of the wheat A-genome progenitor Triticum urartu.</title>
        <authorList>
            <person name="Ling H.Q."/>
            <person name="Zhao S."/>
            <person name="Liu D."/>
            <person name="Wang J."/>
            <person name="Sun H."/>
            <person name="Zhang C."/>
            <person name="Fan H."/>
            <person name="Li D."/>
            <person name="Dong L."/>
            <person name="Tao Y."/>
            <person name="Gao C."/>
            <person name="Wu H."/>
            <person name="Li Y."/>
            <person name="Cui Y."/>
            <person name="Guo X."/>
            <person name="Zheng S."/>
            <person name="Wang B."/>
            <person name="Yu K."/>
            <person name="Liang Q."/>
            <person name="Yang W."/>
            <person name="Lou X."/>
            <person name="Chen J."/>
            <person name="Feng M."/>
            <person name="Jian J."/>
            <person name="Zhang X."/>
            <person name="Luo G."/>
            <person name="Jiang Y."/>
            <person name="Liu J."/>
            <person name="Wang Z."/>
            <person name="Sha Y."/>
            <person name="Zhang B."/>
            <person name="Wu H."/>
            <person name="Tang D."/>
            <person name="Shen Q."/>
            <person name="Xue P."/>
            <person name="Zou S."/>
            <person name="Wang X."/>
            <person name="Liu X."/>
            <person name="Wang F."/>
            <person name="Yang Y."/>
            <person name="An X."/>
            <person name="Dong Z."/>
            <person name="Zhang K."/>
            <person name="Zhang X."/>
            <person name="Luo M.C."/>
            <person name="Dvorak J."/>
            <person name="Tong Y."/>
            <person name="Wang J."/>
            <person name="Yang H."/>
            <person name="Li Z."/>
            <person name="Wang D."/>
            <person name="Zhang A."/>
            <person name="Wang J."/>
        </authorList>
    </citation>
    <scope>NUCLEOTIDE SEQUENCE</scope>
    <source>
        <strain evidence="3">cv. G1812</strain>
    </source>
</reference>
<organism evidence="2 3">
    <name type="scientific">Triticum urartu</name>
    <name type="common">Red wild einkorn</name>
    <name type="synonym">Crithodium urartu</name>
    <dbReference type="NCBI Taxonomy" id="4572"/>
    <lineage>
        <taxon>Eukaryota</taxon>
        <taxon>Viridiplantae</taxon>
        <taxon>Streptophyta</taxon>
        <taxon>Embryophyta</taxon>
        <taxon>Tracheophyta</taxon>
        <taxon>Spermatophyta</taxon>
        <taxon>Magnoliopsida</taxon>
        <taxon>Liliopsida</taxon>
        <taxon>Poales</taxon>
        <taxon>Poaceae</taxon>
        <taxon>BOP clade</taxon>
        <taxon>Pooideae</taxon>
        <taxon>Triticodae</taxon>
        <taxon>Triticeae</taxon>
        <taxon>Triticinae</taxon>
        <taxon>Triticum</taxon>
    </lineage>
</organism>
<name>A0A8R7R9S0_TRIUA</name>
<sequence>MSGGAPPSSTSTTMVGSRKTAPGRPDRVTTSPSITAVRRLDLSPSCTSKPPKSLHELRRPRGGCRCRYVRLHHRRPSSSEEPSKPPLIILISPIPFSHACI</sequence>
<feature type="region of interest" description="Disordered" evidence="1">
    <location>
        <begin position="1"/>
        <end position="37"/>
    </location>
</feature>
<dbReference type="EnsemblPlants" id="TuG1812S0000177100.01.T01">
    <property type="protein sequence ID" value="TuG1812S0000177100.01.T01"/>
    <property type="gene ID" value="TuG1812S0000177100.01"/>
</dbReference>
<dbReference type="AlphaFoldDB" id="A0A8R7R9S0"/>
<reference evidence="2" key="2">
    <citation type="submission" date="2022-06" db="UniProtKB">
        <authorList>
            <consortium name="EnsemblPlants"/>
        </authorList>
    </citation>
    <scope>IDENTIFICATION</scope>
</reference>
<evidence type="ECO:0000256" key="1">
    <source>
        <dbReference type="SAM" id="MobiDB-lite"/>
    </source>
</evidence>
<protein>
    <submittedName>
        <fullName evidence="2">Uncharacterized protein</fullName>
    </submittedName>
</protein>